<dbReference type="Proteomes" id="UP000046392">
    <property type="component" value="Unplaced"/>
</dbReference>
<proteinExistence type="predicted"/>
<dbReference type="AlphaFoldDB" id="A0A0N5BX32"/>
<name>A0A0N5BX32_STREA</name>
<organism evidence="2 3">
    <name type="scientific">Strongyloides papillosus</name>
    <name type="common">Intestinal threadworm</name>
    <dbReference type="NCBI Taxonomy" id="174720"/>
    <lineage>
        <taxon>Eukaryota</taxon>
        <taxon>Metazoa</taxon>
        <taxon>Ecdysozoa</taxon>
        <taxon>Nematoda</taxon>
        <taxon>Chromadorea</taxon>
        <taxon>Rhabditida</taxon>
        <taxon>Tylenchina</taxon>
        <taxon>Panagrolaimomorpha</taxon>
        <taxon>Strongyloidoidea</taxon>
        <taxon>Strongyloididae</taxon>
        <taxon>Strongyloides</taxon>
    </lineage>
</organism>
<accession>A0A0N5BX32</accession>
<reference evidence="3" key="1">
    <citation type="submission" date="2017-02" db="UniProtKB">
        <authorList>
            <consortium name="WormBaseParasite"/>
        </authorList>
    </citation>
    <scope>IDENTIFICATION</scope>
</reference>
<sequence length="554" mass="65240">MYCAEDEYNLSLDSISEISLSSLDTKNETNKIPYNIGKYLNYSEVRQSTLNRKHNESISNTIKRNSNVNSQMNTSCIDNLRLTSSDEEMNYTKKENEKNSGMIKTLLLERPELSTSSGGKEKRQKNNRNSNNINSHFSDYDSSSDENDSVYSTLNFFNQEMSCNSFPNYLLSENKIKDPNAGIKMNRVLDYLNVSLEKDIINGVCDVEKIKYNYNTFNKPIQLNELSLGFLLERKNSSTEYERLFFDKLAQMIYLLSGLFKKNEIITCQNCYNLFKNLYYIDNRLFKKWTGLTFIEFIKTEWCSPYFKITYNEVKNEYVVEKFNESKSNSLISDDKYGPTRNKNDRAINEKVNSNKSSENLEIYQEKLEWFKFLSLRTENLDDIPFSLFSSNFKSYFKINLNCNYLKSKFKKNCLSEVFNSYFSLELKLIRKMGRYYIRVLCQIPSKIVETKKIIENIKLEQYENNVRINSNYENQTEIPLVNNIIDFENKNFDLFQLKKENEIAVNTESNEKRIRLDNTINSDLKKSYGIRKTEYVDSNVVISEDEESSNYEK</sequence>
<evidence type="ECO:0000313" key="2">
    <source>
        <dbReference type="Proteomes" id="UP000046392"/>
    </source>
</evidence>
<protein>
    <submittedName>
        <fullName evidence="3">DUF4210 domain-containing protein</fullName>
    </submittedName>
</protein>
<feature type="region of interest" description="Disordered" evidence="1">
    <location>
        <begin position="110"/>
        <end position="145"/>
    </location>
</feature>
<keyword evidence="2" id="KW-1185">Reference proteome</keyword>
<dbReference type="WBParaSite" id="SPAL_0001036900.1">
    <property type="protein sequence ID" value="SPAL_0001036900.1"/>
    <property type="gene ID" value="SPAL_0001036900"/>
</dbReference>
<evidence type="ECO:0000313" key="3">
    <source>
        <dbReference type="WBParaSite" id="SPAL_0001036900.1"/>
    </source>
</evidence>
<evidence type="ECO:0000256" key="1">
    <source>
        <dbReference type="SAM" id="MobiDB-lite"/>
    </source>
</evidence>